<accession>A0A068R5S8</accession>
<feature type="transmembrane region" description="Helical" evidence="7">
    <location>
        <begin position="172"/>
        <end position="194"/>
    </location>
</feature>
<evidence type="ECO:0000313" key="9">
    <source>
        <dbReference type="Proteomes" id="UP000032735"/>
    </source>
</evidence>
<dbReference type="PANTHER" id="PTHR30086:SF20">
    <property type="entry name" value="ARGININE EXPORTER PROTEIN ARGO-RELATED"/>
    <property type="match status" value="1"/>
</dbReference>
<evidence type="ECO:0000256" key="4">
    <source>
        <dbReference type="ARBA" id="ARBA00022970"/>
    </source>
</evidence>
<evidence type="ECO:0000256" key="3">
    <source>
        <dbReference type="ARBA" id="ARBA00022692"/>
    </source>
</evidence>
<dbReference type="InterPro" id="IPR001123">
    <property type="entry name" value="LeuE-type"/>
</dbReference>
<feature type="transmembrane region" description="Helical" evidence="7">
    <location>
        <begin position="144"/>
        <end position="165"/>
    </location>
</feature>
<evidence type="ECO:0000256" key="7">
    <source>
        <dbReference type="SAM" id="Phobius"/>
    </source>
</evidence>
<evidence type="ECO:0000256" key="5">
    <source>
        <dbReference type="ARBA" id="ARBA00022989"/>
    </source>
</evidence>
<dbReference type="HOGENOM" id="CLU_079569_3_0_6"/>
<keyword evidence="3 7" id="KW-0812">Transmembrane</keyword>
<keyword evidence="9" id="KW-1185">Reference proteome</keyword>
<dbReference type="Pfam" id="PF01810">
    <property type="entry name" value="LysE"/>
    <property type="match status" value="1"/>
</dbReference>
<dbReference type="EMBL" id="FO704551">
    <property type="protein sequence ID" value="CDG22359.1"/>
    <property type="molecule type" value="Genomic_DNA"/>
</dbReference>
<keyword evidence="2" id="KW-1003">Cell membrane</keyword>
<name>A0A068R5S8_9GAMM</name>
<keyword evidence="6 7" id="KW-0472">Membrane</keyword>
<feature type="transmembrane region" description="Helical" evidence="7">
    <location>
        <begin position="68"/>
        <end position="92"/>
    </location>
</feature>
<dbReference type="Proteomes" id="UP000032735">
    <property type="component" value="Chromosome"/>
</dbReference>
<evidence type="ECO:0000256" key="6">
    <source>
        <dbReference type="ARBA" id="ARBA00023136"/>
    </source>
</evidence>
<evidence type="ECO:0000256" key="2">
    <source>
        <dbReference type="ARBA" id="ARBA00022475"/>
    </source>
</evidence>
<dbReference type="STRING" id="1354304.XPG1_2707"/>
<proteinExistence type="predicted"/>
<dbReference type="AlphaFoldDB" id="A0A068R5S8"/>
<feature type="transmembrane region" description="Helical" evidence="7">
    <location>
        <begin position="6"/>
        <end position="24"/>
    </location>
</feature>
<protein>
    <submittedName>
        <fullName evidence="8">Lysine exporter protein (LYSE/YGGA)</fullName>
    </submittedName>
</protein>
<gene>
    <name evidence="8" type="ORF">XPG1_2707</name>
</gene>
<keyword evidence="5 7" id="KW-1133">Transmembrane helix</keyword>
<feature type="transmembrane region" description="Helical" evidence="7">
    <location>
        <begin position="112"/>
        <end position="132"/>
    </location>
</feature>
<dbReference type="GO" id="GO:0005886">
    <property type="term" value="C:plasma membrane"/>
    <property type="evidence" value="ECO:0007669"/>
    <property type="project" value="UniProtKB-SubCell"/>
</dbReference>
<keyword evidence="4" id="KW-0813">Transport</keyword>
<dbReference type="PANTHER" id="PTHR30086">
    <property type="entry name" value="ARGININE EXPORTER PROTEIN ARGO"/>
    <property type="match status" value="1"/>
</dbReference>
<keyword evidence="4" id="KW-0029">Amino-acid transport</keyword>
<feature type="transmembrane region" description="Helical" evidence="7">
    <location>
        <begin position="36"/>
        <end position="56"/>
    </location>
</feature>
<organism evidence="8 9">
    <name type="scientific">Xenorhabdus poinarii G6</name>
    <dbReference type="NCBI Taxonomy" id="1354304"/>
    <lineage>
        <taxon>Bacteria</taxon>
        <taxon>Pseudomonadati</taxon>
        <taxon>Pseudomonadota</taxon>
        <taxon>Gammaproteobacteria</taxon>
        <taxon>Enterobacterales</taxon>
        <taxon>Morganellaceae</taxon>
        <taxon>Xenorhabdus</taxon>
    </lineage>
</organism>
<reference evidence="8 9" key="1">
    <citation type="submission" date="2013-07" db="EMBL/GenBank/DDBJ databases">
        <authorList>
            <person name="Genoscope - CEA"/>
        </authorList>
    </citation>
    <scope>NUCLEOTIDE SEQUENCE [LARGE SCALE GENOMIC DNA]</scope>
    <source>
        <strain evidence="8 9">G6</strain>
    </source>
</reference>
<dbReference type="GO" id="GO:0015171">
    <property type="term" value="F:amino acid transmembrane transporter activity"/>
    <property type="evidence" value="ECO:0007669"/>
    <property type="project" value="TreeGrafter"/>
</dbReference>
<evidence type="ECO:0000313" key="8">
    <source>
        <dbReference type="EMBL" id="CDG22359.1"/>
    </source>
</evidence>
<sequence length="199" mass="21947">MNILEFIITILPIVLSPGVSFTLAMTNVVSQGIKGLIVVVLGTALGIYTHAFLAGLGTSSIVAKYPHIMSIINIIGTVYLMYIAILLIKNGISNTANYRYGMAKKITIKEAYIANLFNIKAIMFYLTVIPRFSDVAMPYIDHFMILASIHILIMVLWLAIMAYLVSLASSKINLLILSKTINIIGGCCLFYFSLHNYSN</sequence>
<comment type="subcellular location">
    <subcellularLocation>
        <location evidence="1">Cell membrane</location>
        <topology evidence="1">Multi-pass membrane protein</topology>
    </subcellularLocation>
</comment>
<dbReference type="KEGG" id="xpo:XPG1_2707"/>
<evidence type="ECO:0000256" key="1">
    <source>
        <dbReference type="ARBA" id="ARBA00004651"/>
    </source>
</evidence>